<dbReference type="SUPFAM" id="SSF54427">
    <property type="entry name" value="NTF2-like"/>
    <property type="match status" value="1"/>
</dbReference>
<dbReference type="InterPro" id="IPR032710">
    <property type="entry name" value="NTF2-like_dom_sf"/>
</dbReference>
<evidence type="ECO:0000259" key="1">
    <source>
        <dbReference type="Pfam" id="PF12680"/>
    </source>
</evidence>
<dbReference type="AlphaFoldDB" id="A0A917RQ88"/>
<dbReference type="RefSeq" id="WP_189167394.1">
    <property type="nucleotide sequence ID" value="NZ_BMNT01000059.1"/>
</dbReference>
<evidence type="ECO:0000313" key="3">
    <source>
        <dbReference type="Proteomes" id="UP000645217"/>
    </source>
</evidence>
<keyword evidence="3" id="KW-1185">Reference proteome</keyword>
<reference evidence="2" key="2">
    <citation type="submission" date="2020-09" db="EMBL/GenBank/DDBJ databases">
        <authorList>
            <person name="Sun Q."/>
            <person name="Ohkuma M."/>
        </authorList>
    </citation>
    <scope>NUCLEOTIDE SEQUENCE</scope>
    <source>
        <strain evidence="2">JCM 13064</strain>
    </source>
</reference>
<evidence type="ECO:0000313" key="2">
    <source>
        <dbReference type="EMBL" id="GGL18127.1"/>
    </source>
</evidence>
<protein>
    <recommendedName>
        <fullName evidence="1">SnoaL-like domain-containing protein</fullName>
    </recommendedName>
</protein>
<dbReference type="InterPro" id="IPR037401">
    <property type="entry name" value="SnoaL-like"/>
</dbReference>
<dbReference type="GO" id="GO:0030638">
    <property type="term" value="P:polyketide metabolic process"/>
    <property type="evidence" value="ECO:0007669"/>
    <property type="project" value="InterPro"/>
</dbReference>
<organism evidence="2 3">
    <name type="scientific">Sphaerisporangium melleum</name>
    <dbReference type="NCBI Taxonomy" id="321316"/>
    <lineage>
        <taxon>Bacteria</taxon>
        <taxon>Bacillati</taxon>
        <taxon>Actinomycetota</taxon>
        <taxon>Actinomycetes</taxon>
        <taxon>Streptosporangiales</taxon>
        <taxon>Streptosporangiaceae</taxon>
        <taxon>Sphaerisporangium</taxon>
    </lineage>
</organism>
<reference evidence="2" key="1">
    <citation type="journal article" date="2014" name="Int. J. Syst. Evol. Microbiol.">
        <title>Complete genome sequence of Corynebacterium casei LMG S-19264T (=DSM 44701T), isolated from a smear-ripened cheese.</title>
        <authorList>
            <consortium name="US DOE Joint Genome Institute (JGI-PGF)"/>
            <person name="Walter F."/>
            <person name="Albersmeier A."/>
            <person name="Kalinowski J."/>
            <person name="Ruckert C."/>
        </authorList>
    </citation>
    <scope>NUCLEOTIDE SEQUENCE</scope>
    <source>
        <strain evidence="2">JCM 13064</strain>
    </source>
</reference>
<feature type="domain" description="SnoaL-like" evidence="1">
    <location>
        <begin position="10"/>
        <end position="119"/>
    </location>
</feature>
<dbReference type="PANTHER" id="PTHR38436:SF1">
    <property type="entry name" value="ESTER CYCLASE"/>
    <property type="match status" value="1"/>
</dbReference>
<sequence>MPDDPSVDDQLINAVNARDLAAATRLFGPRATYVCPGGVAEGREEIGSYFAIYYDAFADLTVTAHEKSACGDLVTLEWTLTGTHTGPLLLPGGDLAAPTGRRIAVRGCHVRTMDAGMIATLRVYYDQLELLTQLGISCLPV</sequence>
<comment type="caution">
    <text evidence="2">The sequence shown here is derived from an EMBL/GenBank/DDBJ whole genome shotgun (WGS) entry which is preliminary data.</text>
</comment>
<name>A0A917RQ88_9ACTN</name>
<gene>
    <name evidence="2" type="ORF">GCM10007964_70200</name>
</gene>
<dbReference type="Pfam" id="PF12680">
    <property type="entry name" value="SnoaL_2"/>
    <property type="match status" value="1"/>
</dbReference>
<dbReference type="PANTHER" id="PTHR38436">
    <property type="entry name" value="POLYKETIDE CYCLASE SNOAL-LIKE DOMAIN"/>
    <property type="match status" value="1"/>
</dbReference>
<dbReference type="InterPro" id="IPR009959">
    <property type="entry name" value="Cyclase_SnoaL-like"/>
</dbReference>
<dbReference type="Gene3D" id="3.10.450.50">
    <property type="match status" value="1"/>
</dbReference>
<dbReference type="EMBL" id="BMNT01000059">
    <property type="protein sequence ID" value="GGL18127.1"/>
    <property type="molecule type" value="Genomic_DNA"/>
</dbReference>
<accession>A0A917RQ88</accession>
<proteinExistence type="predicted"/>
<dbReference type="Proteomes" id="UP000645217">
    <property type="component" value="Unassembled WGS sequence"/>
</dbReference>